<proteinExistence type="predicted"/>
<dbReference type="EMBL" id="KV426248">
    <property type="protein sequence ID" value="KZV83931.1"/>
    <property type="molecule type" value="Genomic_DNA"/>
</dbReference>
<feature type="compositionally biased region" description="Polar residues" evidence="1">
    <location>
        <begin position="152"/>
        <end position="170"/>
    </location>
</feature>
<name>A0A165D7C5_EXIGL</name>
<dbReference type="InParanoid" id="A0A165D7C5"/>
<dbReference type="AlphaFoldDB" id="A0A165D7C5"/>
<reference evidence="2 3" key="1">
    <citation type="journal article" date="2016" name="Mol. Biol. Evol.">
        <title>Comparative Genomics of Early-Diverging Mushroom-Forming Fungi Provides Insights into the Origins of Lignocellulose Decay Capabilities.</title>
        <authorList>
            <person name="Nagy L.G."/>
            <person name="Riley R."/>
            <person name="Tritt A."/>
            <person name="Adam C."/>
            <person name="Daum C."/>
            <person name="Floudas D."/>
            <person name="Sun H."/>
            <person name="Yadav J.S."/>
            <person name="Pangilinan J."/>
            <person name="Larsson K.H."/>
            <person name="Matsuura K."/>
            <person name="Barry K."/>
            <person name="Labutti K."/>
            <person name="Kuo R."/>
            <person name="Ohm R.A."/>
            <person name="Bhattacharya S.S."/>
            <person name="Shirouzu T."/>
            <person name="Yoshinaga Y."/>
            <person name="Martin F.M."/>
            <person name="Grigoriev I.V."/>
            <person name="Hibbett D.S."/>
        </authorList>
    </citation>
    <scope>NUCLEOTIDE SEQUENCE [LARGE SCALE GENOMIC DNA]</scope>
    <source>
        <strain evidence="2 3">HHB12029</strain>
    </source>
</reference>
<gene>
    <name evidence="2" type="ORF">EXIGLDRAFT_700935</name>
</gene>
<dbReference type="Proteomes" id="UP000077266">
    <property type="component" value="Unassembled WGS sequence"/>
</dbReference>
<accession>A0A165D7C5</accession>
<protein>
    <submittedName>
        <fullName evidence="2">Uncharacterized protein</fullName>
    </submittedName>
</protein>
<keyword evidence="3" id="KW-1185">Reference proteome</keyword>
<evidence type="ECO:0000256" key="1">
    <source>
        <dbReference type="SAM" id="MobiDB-lite"/>
    </source>
</evidence>
<organism evidence="2 3">
    <name type="scientific">Exidia glandulosa HHB12029</name>
    <dbReference type="NCBI Taxonomy" id="1314781"/>
    <lineage>
        <taxon>Eukaryota</taxon>
        <taxon>Fungi</taxon>
        <taxon>Dikarya</taxon>
        <taxon>Basidiomycota</taxon>
        <taxon>Agaricomycotina</taxon>
        <taxon>Agaricomycetes</taxon>
        <taxon>Auriculariales</taxon>
        <taxon>Exidiaceae</taxon>
        <taxon>Exidia</taxon>
    </lineage>
</organism>
<feature type="compositionally biased region" description="Gly residues" evidence="1">
    <location>
        <begin position="10"/>
        <end position="34"/>
    </location>
</feature>
<feature type="compositionally biased region" description="Polar residues" evidence="1">
    <location>
        <begin position="75"/>
        <end position="92"/>
    </location>
</feature>
<feature type="compositionally biased region" description="Low complexity" evidence="1">
    <location>
        <begin position="99"/>
        <end position="108"/>
    </location>
</feature>
<feature type="region of interest" description="Disordered" evidence="1">
    <location>
        <begin position="75"/>
        <end position="180"/>
    </location>
</feature>
<sequence length="209" mass="22303">MSYPIAGNFGVQGGGSSSQRGSGDGGPPGRGGNDGSRSHPDYNASCPLCGLPMYTNGQWHQRNGVYCNSGQLASRQRVPQNPNQGVYTSSSAQRRHTVAHPYPAPMAGMPGGGAYPPPPPLAPVPAQAPAAPAQPIPKPPADWQLREGPNKEQVNSAKNNPHQQQGSSTNRRYRAKCPSCPRNSFGSRIEYELHVSFCRRDRNPGPPRT</sequence>
<evidence type="ECO:0000313" key="3">
    <source>
        <dbReference type="Proteomes" id="UP000077266"/>
    </source>
</evidence>
<evidence type="ECO:0000313" key="2">
    <source>
        <dbReference type="EMBL" id="KZV83931.1"/>
    </source>
</evidence>
<feature type="region of interest" description="Disordered" evidence="1">
    <location>
        <begin position="1"/>
        <end position="39"/>
    </location>
</feature>